<reference evidence="1" key="1">
    <citation type="submission" date="2023-03" db="UniProtKB">
        <authorList>
            <consortium name="EnsemblPlants"/>
        </authorList>
    </citation>
    <scope>IDENTIFICATION</scope>
</reference>
<dbReference type="Gramene" id="MELO3C011513.2.1">
    <property type="protein sequence ID" value="MELO3C011513.2.1"/>
    <property type="gene ID" value="MELO3C011513.2"/>
</dbReference>
<proteinExistence type="predicted"/>
<evidence type="ECO:0000313" key="1">
    <source>
        <dbReference type="EnsemblPlants" id="MELO3C011513.2.1"/>
    </source>
</evidence>
<name>A0A9I9D1D2_CUCME</name>
<dbReference type="EnsemblPlants" id="MELO3C011513.2.1">
    <property type="protein sequence ID" value="MELO3C011513.2.1"/>
    <property type="gene ID" value="MELO3C011513.2"/>
</dbReference>
<dbReference type="AlphaFoldDB" id="A0A9I9D1D2"/>
<sequence length="43" mass="5165">MKVRHKKWLFDLSNWIYTGFWTEEKMYGSVKGMAEAPLHFSTL</sequence>
<protein>
    <submittedName>
        <fullName evidence="1">Uncharacterized protein</fullName>
    </submittedName>
</protein>
<organism evidence="1">
    <name type="scientific">Cucumis melo</name>
    <name type="common">Muskmelon</name>
    <dbReference type="NCBI Taxonomy" id="3656"/>
    <lineage>
        <taxon>Eukaryota</taxon>
        <taxon>Viridiplantae</taxon>
        <taxon>Streptophyta</taxon>
        <taxon>Embryophyta</taxon>
        <taxon>Tracheophyta</taxon>
        <taxon>Spermatophyta</taxon>
        <taxon>Magnoliopsida</taxon>
        <taxon>eudicotyledons</taxon>
        <taxon>Gunneridae</taxon>
        <taxon>Pentapetalae</taxon>
        <taxon>rosids</taxon>
        <taxon>fabids</taxon>
        <taxon>Cucurbitales</taxon>
        <taxon>Cucurbitaceae</taxon>
        <taxon>Benincaseae</taxon>
        <taxon>Cucumis</taxon>
    </lineage>
</organism>
<accession>A0A9I9D1D2</accession>